<dbReference type="AlphaFoldDB" id="A0A6A6W279"/>
<evidence type="ECO:0000313" key="6">
    <source>
        <dbReference type="Proteomes" id="UP000799437"/>
    </source>
</evidence>
<dbReference type="GO" id="GO:0008171">
    <property type="term" value="F:O-methyltransferase activity"/>
    <property type="evidence" value="ECO:0007669"/>
    <property type="project" value="InterPro"/>
</dbReference>
<dbReference type="PROSITE" id="PS51682">
    <property type="entry name" value="SAM_OMT_I"/>
    <property type="match status" value="1"/>
</dbReference>
<dbReference type="InterPro" id="IPR029063">
    <property type="entry name" value="SAM-dependent_MTases_sf"/>
</dbReference>
<evidence type="ECO:0000313" key="5">
    <source>
        <dbReference type="EMBL" id="KAF2756219.1"/>
    </source>
</evidence>
<dbReference type="RefSeq" id="XP_033598670.1">
    <property type="nucleotide sequence ID" value="XM_033747298.1"/>
</dbReference>
<dbReference type="SUPFAM" id="SSF53335">
    <property type="entry name" value="S-adenosyl-L-methionine-dependent methyltransferases"/>
    <property type="match status" value="1"/>
</dbReference>
<dbReference type="GO" id="GO:0032259">
    <property type="term" value="P:methylation"/>
    <property type="evidence" value="ECO:0007669"/>
    <property type="project" value="UniProtKB-KW"/>
</dbReference>
<protein>
    <submittedName>
        <fullName evidence="5">O-methyltransferase</fullName>
    </submittedName>
</protein>
<evidence type="ECO:0000256" key="4">
    <source>
        <dbReference type="ARBA" id="ARBA00023453"/>
    </source>
</evidence>
<dbReference type="InterPro" id="IPR002935">
    <property type="entry name" value="SAM_O-MeTrfase"/>
</dbReference>
<dbReference type="Gene3D" id="3.40.50.150">
    <property type="entry name" value="Vaccinia Virus protein VP39"/>
    <property type="match status" value="1"/>
</dbReference>
<dbReference type="CDD" id="cd02440">
    <property type="entry name" value="AdoMet_MTases"/>
    <property type="match status" value="1"/>
</dbReference>
<keyword evidence="6" id="KW-1185">Reference proteome</keyword>
<reference evidence="5" key="1">
    <citation type="journal article" date="2020" name="Stud. Mycol.">
        <title>101 Dothideomycetes genomes: a test case for predicting lifestyles and emergence of pathogens.</title>
        <authorList>
            <person name="Haridas S."/>
            <person name="Albert R."/>
            <person name="Binder M."/>
            <person name="Bloem J."/>
            <person name="Labutti K."/>
            <person name="Salamov A."/>
            <person name="Andreopoulos B."/>
            <person name="Baker S."/>
            <person name="Barry K."/>
            <person name="Bills G."/>
            <person name="Bluhm B."/>
            <person name="Cannon C."/>
            <person name="Castanera R."/>
            <person name="Culley D."/>
            <person name="Daum C."/>
            <person name="Ezra D."/>
            <person name="Gonzalez J."/>
            <person name="Henrissat B."/>
            <person name="Kuo A."/>
            <person name="Liang C."/>
            <person name="Lipzen A."/>
            <person name="Lutzoni F."/>
            <person name="Magnuson J."/>
            <person name="Mondo S."/>
            <person name="Nolan M."/>
            <person name="Ohm R."/>
            <person name="Pangilinan J."/>
            <person name="Park H.-J."/>
            <person name="Ramirez L."/>
            <person name="Alfaro M."/>
            <person name="Sun H."/>
            <person name="Tritt A."/>
            <person name="Yoshinaga Y."/>
            <person name="Zwiers L.-H."/>
            <person name="Turgeon B."/>
            <person name="Goodwin S."/>
            <person name="Spatafora J."/>
            <person name="Crous P."/>
            <person name="Grigoriev I."/>
        </authorList>
    </citation>
    <scope>NUCLEOTIDE SEQUENCE</scope>
    <source>
        <strain evidence="5">CBS 121739</strain>
    </source>
</reference>
<proteinExistence type="inferred from homology"/>
<accession>A0A6A6W279</accession>
<dbReference type="Pfam" id="PF01596">
    <property type="entry name" value="Methyltransf_3"/>
    <property type="match status" value="1"/>
</dbReference>
<dbReference type="Proteomes" id="UP000799437">
    <property type="component" value="Unassembled WGS sequence"/>
</dbReference>
<sequence length="233" mass="25415">MAHEKDPRWTAVDEYVNANLLADAKLNGALEEALKRTRAQRLPDIAVSAAQGKFLQLQCKLIGARNVLEVGTLGGYSSIFLAATSPEIRVVTVEVNEHHAAVARENIAAAGYADRVEVIVGAGRDVLPELLANVNAGKREKFDFVFIDADKPNNWFYFDTAVKMCRPRAQIIVDNVIRGGRLANPEAFEDPSVAGSREVIEKVGRDPRVDAVALQTVGEKSYDGMLITVVKDT</sequence>
<comment type="similarity">
    <text evidence="4">Belongs to the class I-like SAM-binding methyltransferase superfamily. Cation-dependent O-methyltransferase family.</text>
</comment>
<dbReference type="InterPro" id="IPR050362">
    <property type="entry name" value="Cation-dep_OMT"/>
</dbReference>
<dbReference type="GeneID" id="54488352"/>
<dbReference type="PANTHER" id="PTHR10509">
    <property type="entry name" value="O-METHYLTRANSFERASE-RELATED"/>
    <property type="match status" value="1"/>
</dbReference>
<dbReference type="EMBL" id="ML996576">
    <property type="protein sequence ID" value="KAF2756219.1"/>
    <property type="molecule type" value="Genomic_DNA"/>
</dbReference>
<evidence type="ECO:0000256" key="3">
    <source>
        <dbReference type="ARBA" id="ARBA00022691"/>
    </source>
</evidence>
<keyword evidence="3" id="KW-0949">S-adenosyl-L-methionine</keyword>
<dbReference type="GO" id="GO:0008757">
    <property type="term" value="F:S-adenosylmethionine-dependent methyltransferase activity"/>
    <property type="evidence" value="ECO:0007669"/>
    <property type="project" value="TreeGrafter"/>
</dbReference>
<keyword evidence="2" id="KW-0808">Transferase</keyword>
<dbReference type="PANTHER" id="PTHR10509:SF14">
    <property type="entry name" value="CAFFEOYL-COA O-METHYLTRANSFERASE 3-RELATED"/>
    <property type="match status" value="1"/>
</dbReference>
<dbReference type="OrthoDB" id="10251242at2759"/>
<evidence type="ECO:0000256" key="1">
    <source>
        <dbReference type="ARBA" id="ARBA00022603"/>
    </source>
</evidence>
<name>A0A6A6W279_9PEZI</name>
<gene>
    <name evidence="5" type="ORF">EJ05DRAFT_502679</name>
</gene>
<organism evidence="5 6">
    <name type="scientific">Pseudovirgaria hyperparasitica</name>
    <dbReference type="NCBI Taxonomy" id="470096"/>
    <lineage>
        <taxon>Eukaryota</taxon>
        <taxon>Fungi</taxon>
        <taxon>Dikarya</taxon>
        <taxon>Ascomycota</taxon>
        <taxon>Pezizomycotina</taxon>
        <taxon>Dothideomycetes</taxon>
        <taxon>Dothideomycetes incertae sedis</taxon>
        <taxon>Acrospermales</taxon>
        <taxon>Acrospermaceae</taxon>
        <taxon>Pseudovirgaria</taxon>
    </lineage>
</organism>
<evidence type="ECO:0000256" key="2">
    <source>
        <dbReference type="ARBA" id="ARBA00022679"/>
    </source>
</evidence>
<keyword evidence="1" id="KW-0489">Methyltransferase</keyword>